<evidence type="ECO:0000256" key="5">
    <source>
        <dbReference type="SAM" id="MobiDB-lite"/>
    </source>
</evidence>
<comment type="subcellular location">
    <subcellularLocation>
        <location evidence="1">Membrane</location>
        <topology evidence="1">Multi-pass membrane protein</topology>
    </subcellularLocation>
</comment>
<keyword evidence="8" id="KW-1185">Reference proteome</keyword>
<dbReference type="Pfam" id="PF04610">
    <property type="entry name" value="TrbL"/>
    <property type="match status" value="1"/>
</dbReference>
<accession>A0A4V2W469</accession>
<feature type="region of interest" description="Disordered" evidence="5">
    <location>
        <begin position="316"/>
        <end position="348"/>
    </location>
</feature>
<dbReference type="Proteomes" id="UP000295645">
    <property type="component" value="Unassembled WGS sequence"/>
</dbReference>
<feature type="transmembrane region" description="Helical" evidence="6">
    <location>
        <begin position="32"/>
        <end position="52"/>
    </location>
</feature>
<evidence type="ECO:0000256" key="4">
    <source>
        <dbReference type="ARBA" id="ARBA00023136"/>
    </source>
</evidence>
<keyword evidence="2 6" id="KW-0812">Transmembrane</keyword>
<gene>
    <name evidence="7" type="ORF">EC912_103244</name>
</gene>
<dbReference type="EMBL" id="SMCS01000003">
    <property type="protein sequence ID" value="TCV94759.1"/>
    <property type="molecule type" value="Genomic_DNA"/>
</dbReference>
<dbReference type="AlphaFoldDB" id="A0A4V2W469"/>
<keyword evidence="4 6" id="KW-0472">Membrane</keyword>
<dbReference type="GO" id="GO:0030255">
    <property type="term" value="P:protein secretion by the type IV secretion system"/>
    <property type="evidence" value="ECO:0007669"/>
    <property type="project" value="InterPro"/>
</dbReference>
<evidence type="ECO:0000256" key="6">
    <source>
        <dbReference type="SAM" id="Phobius"/>
    </source>
</evidence>
<organism evidence="7 8">
    <name type="scientific">Luteibacter rhizovicinus</name>
    <dbReference type="NCBI Taxonomy" id="242606"/>
    <lineage>
        <taxon>Bacteria</taxon>
        <taxon>Pseudomonadati</taxon>
        <taxon>Pseudomonadota</taxon>
        <taxon>Gammaproteobacteria</taxon>
        <taxon>Lysobacterales</taxon>
        <taxon>Rhodanobacteraceae</taxon>
        <taxon>Luteibacter</taxon>
    </lineage>
</organism>
<evidence type="ECO:0000256" key="3">
    <source>
        <dbReference type="ARBA" id="ARBA00022989"/>
    </source>
</evidence>
<feature type="transmembrane region" description="Helical" evidence="6">
    <location>
        <begin position="64"/>
        <end position="84"/>
    </location>
</feature>
<name>A0A4V2W469_9GAMM</name>
<feature type="transmembrane region" description="Helical" evidence="6">
    <location>
        <begin position="208"/>
        <end position="232"/>
    </location>
</feature>
<dbReference type="OrthoDB" id="9077370at2"/>
<feature type="compositionally biased region" description="Low complexity" evidence="5">
    <location>
        <begin position="318"/>
        <end position="331"/>
    </location>
</feature>
<dbReference type="GO" id="GO:0016020">
    <property type="term" value="C:membrane"/>
    <property type="evidence" value="ECO:0007669"/>
    <property type="project" value="UniProtKB-SubCell"/>
</dbReference>
<evidence type="ECO:0000313" key="8">
    <source>
        <dbReference type="Proteomes" id="UP000295645"/>
    </source>
</evidence>
<reference evidence="7 8" key="1">
    <citation type="submission" date="2019-03" db="EMBL/GenBank/DDBJ databases">
        <title>Above-ground endophytic microbial communities from plants in different locations in the United States.</title>
        <authorList>
            <person name="Frank C."/>
        </authorList>
    </citation>
    <scope>NUCLEOTIDE SEQUENCE [LARGE SCALE GENOMIC DNA]</scope>
    <source>
        <strain evidence="7 8">LP_13_YM</strain>
    </source>
</reference>
<comment type="caution">
    <text evidence="7">The sequence shown here is derived from an EMBL/GenBank/DDBJ whole genome shotgun (WGS) entry which is preliminary data.</text>
</comment>
<evidence type="ECO:0000313" key="7">
    <source>
        <dbReference type="EMBL" id="TCV94759.1"/>
    </source>
</evidence>
<proteinExistence type="predicted"/>
<evidence type="ECO:0000256" key="1">
    <source>
        <dbReference type="ARBA" id="ARBA00004141"/>
    </source>
</evidence>
<dbReference type="InterPro" id="IPR007688">
    <property type="entry name" value="Conjugal_tfr_TrbL/VirB6"/>
</dbReference>
<evidence type="ECO:0000256" key="2">
    <source>
        <dbReference type="ARBA" id="ARBA00022692"/>
    </source>
</evidence>
<keyword evidence="3 6" id="KW-1133">Transmembrane helix</keyword>
<sequence>MASLTLASDILGGTVETITAAMIEQSTRMMTIISPIAHAMLVCYVLLWGAAIASGRTNQPLGDAAIRVLRIVLIVSFALTVGIYQNDIATFFMEVPSGIAAGIVDVPSSKGNTPGIAQVLDAALNRGYDTGKTVWNYASRKFGLFRFGYIVYFFVAIAIYIVVSVVVAIATALVFLGFVALAVLLAVGPLFILMALFDNTRRFFDAWLGQTVNFGVLFILVASTIDLCFRVFTKVVGGIQLGGPAEAGKAMIIVIGVGIAMIITVLQTRPMAAAISGGVAASSQGLSQFVLGKVSGGLSMAGSKLLGSGNPVGRGISQATGGTAGTGQQATSRVHLKTPRSTPGRPFR</sequence>
<dbReference type="RefSeq" id="WP_132143370.1">
    <property type="nucleotide sequence ID" value="NZ_SMCS01000003.1"/>
</dbReference>
<protein>
    <submittedName>
        <fullName evidence="7">Type IV secretion system protein VirB6</fullName>
    </submittedName>
</protein>
<feature type="transmembrane region" description="Helical" evidence="6">
    <location>
        <begin position="149"/>
        <end position="169"/>
    </location>
</feature>
<feature type="transmembrane region" description="Helical" evidence="6">
    <location>
        <begin position="247"/>
        <end position="266"/>
    </location>
</feature>
<feature type="transmembrane region" description="Helical" evidence="6">
    <location>
        <begin position="175"/>
        <end position="196"/>
    </location>
</feature>